<dbReference type="InterPro" id="IPR014756">
    <property type="entry name" value="Ig_E-set"/>
</dbReference>
<dbReference type="RefSeq" id="WP_120274411.1">
    <property type="nucleotide sequence ID" value="NZ_RAPN01000002.1"/>
</dbReference>
<gene>
    <name evidence="2" type="ORF">BC643_3378</name>
</gene>
<dbReference type="InterPro" id="IPR013783">
    <property type="entry name" value="Ig-like_fold"/>
</dbReference>
<dbReference type="InterPro" id="IPR002909">
    <property type="entry name" value="IPT_dom"/>
</dbReference>
<dbReference type="AlphaFoldDB" id="A0A419VYB7"/>
<feature type="domain" description="IPT/TIG" evidence="1">
    <location>
        <begin position="296"/>
        <end position="375"/>
    </location>
</feature>
<dbReference type="EMBL" id="RAPN01000002">
    <property type="protein sequence ID" value="RKD88233.1"/>
    <property type="molecule type" value="Genomic_DNA"/>
</dbReference>
<dbReference type="OrthoDB" id="660167at2"/>
<keyword evidence="3" id="KW-1185">Reference proteome</keyword>
<dbReference type="SUPFAM" id="SSF81296">
    <property type="entry name" value="E set domains"/>
    <property type="match status" value="3"/>
</dbReference>
<proteinExistence type="predicted"/>
<dbReference type="Gene3D" id="2.60.120.260">
    <property type="entry name" value="Galactose-binding domain-like"/>
    <property type="match status" value="1"/>
</dbReference>
<reference evidence="2 3" key="1">
    <citation type="submission" date="2018-09" db="EMBL/GenBank/DDBJ databases">
        <title>Genomic Encyclopedia of Archaeal and Bacterial Type Strains, Phase II (KMG-II): from individual species to whole genera.</title>
        <authorList>
            <person name="Goeker M."/>
        </authorList>
    </citation>
    <scope>NUCLEOTIDE SEQUENCE [LARGE SCALE GENOMIC DNA]</scope>
    <source>
        <strain evidence="2 3">DSM 27148</strain>
    </source>
</reference>
<evidence type="ECO:0000313" key="2">
    <source>
        <dbReference type="EMBL" id="RKD88233.1"/>
    </source>
</evidence>
<protein>
    <recommendedName>
        <fullName evidence="1">IPT/TIG domain-containing protein</fullName>
    </recommendedName>
</protein>
<dbReference type="Pfam" id="PF18329">
    <property type="entry name" value="SGBP_B_XBD"/>
    <property type="match status" value="1"/>
</dbReference>
<dbReference type="InterPro" id="IPR040475">
    <property type="entry name" value="SGBP_B_XBD"/>
</dbReference>
<comment type="caution">
    <text evidence="2">The sequence shown here is derived from an EMBL/GenBank/DDBJ whole genome shotgun (WGS) entry which is preliminary data.</text>
</comment>
<dbReference type="PROSITE" id="PS51257">
    <property type="entry name" value="PROKAR_LIPOPROTEIN"/>
    <property type="match status" value="1"/>
</dbReference>
<feature type="domain" description="IPT/TIG" evidence="1">
    <location>
        <begin position="376"/>
        <end position="453"/>
    </location>
</feature>
<dbReference type="Gene3D" id="2.60.40.10">
    <property type="entry name" value="Immunoglobulins"/>
    <property type="match status" value="6"/>
</dbReference>
<evidence type="ECO:0000259" key="1">
    <source>
        <dbReference type="SMART" id="SM00429"/>
    </source>
</evidence>
<dbReference type="SMART" id="SM00429">
    <property type="entry name" value="IPT"/>
    <property type="match status" value="3"/>
</dbReference>
<sequence>MKDLLNNKIKHFLLILILFVAGANMVLVSCNDDDDDDNGGSKIELFSYGPMPIARGAELKFIGENLDQVTSIILPDSIVISAAEFTSVTSTLLTLTVPQTAEVGYVTLKTPQGDIVTKTQMGYSEPIAIDAFAPESIKPGSELTITGEYLNLIAEVIFSDKISVDSTLFTSQSRKELKLMVPAEAQTGPIAISNGAADPIIIVTEDTLFVTLPEIGSFTPAEIKAGETLTLSGTDLDLVKAVVFSGNKSVGSDLFASQSATAIEVPVPVDAQDGTIAVITASNIKIESVDELTMTAPTITAISPNPVKTAAVLTISGTDLDLVSAVTFTGDVDGVIASQSATEIQVTVPNEAVTGPVTVSTLSYKSAVSAELSLIKPTITAINPMALIAGNDISIAGTDLDLVTTVIFNSNLSVEVTADSETSITVTVPEAAESGTIKLVTINGDQVESAEYLDITTPNTPVITSITSEVYPGDLMVIEGTKLNFVESVIFQDGIKATQYGTRSETMIEVYVPENATSGTVTLTLVAFDMTEITSPEFKIPGTDPILSTTIMINDFEQHGDHNGWWDNSWSGISEILQENGNTFMRISTAASGDAWIINCNHQANGALGPIVADIEDYVFKLDIRIEEGVTGAENASTIQFVLGDSWKWYGAGLFPASTNGQWITISVPATSLGLSGTLNLSSGTNGLYGGPIPAGISFDNFRLDLK</sequence>
<organism evidence="2 3">
    <name type="scientific">Mangrovibacterium diazotrophicum</name>
    <dbReference type="NCBI Taxonomy" id="1261403"/>
    <lineage>
        <taxon>Bacteria</taxon>
        <taxon>Pseudomonadati</taxon>
        <taxon>Bacteroidota</taxon>
        <taxon>Bacteroidia</taxon>
        <taxon>Marinilabiliales</taxon>
        <taxon>Prolixibacteraceae</taxon>
        <taxon>Mangrovibacterium</taxon>
    </lineage>
</organism>
<dbReference type="CDD" id="cd00102">
    <property type="entry name" value="IPT"/>
    <property type="match status" value="1"/>
</dbReference>
<accession>A0A419VYB7</accession>
<feature type="domain" description="IPT/TIG" evidence="1">
    <location>
        <begin position="460"/>
        <end position="541"/>
    </location>
</feature>
<evidence type="ECO:0000313" key="3">
    <source>
        <dbReference type="Proteomes" id="UP000283387"/>
    </source>
</evidence>
<dbReference type="GO" id="GO:0030247">
    <property type="term" value="F:polysaccharide binding"/>
    <property type="evidence" value="ECO:0007669"/>
    <property type="project" value="InterPro"/>
</dbReference>
<dbReference type="Proteomes" id="UP000283387">
    <property type="component" value="Unassembled WGS sequence"/>
</dbReference>
<name>A0A419VYB7_9BACT</name>